<dbReference type="Proteomes" id="UP000000305">
    <property type="component" value="Unassembled WGS sequence"/>
</dbReference>
<sequence length="56" mass="6566">MKGTIKWNHRLSYLVVFVFDSVDVDQLLCFLGNRPRMSGYLTAVRERKFNNLDLTS</sequence>
<dbReference type="HOGENOM" id="CLU_3016266_0_0_1"/>
<dbReference type="EMBL" id="GL732523">
    <property type="protein sequence ID" value="EFX90071.1"/>
    <property type="molecule type" value="Genomic_DNA"/>
</dbReference>
<dbReference type="AlphaFoldDB" id="E9FQZ8"/>
<dbReference type="InParanoid" id="E9FQZ8"/>
<evidence type="ECO:0000313" key="2">
    <source>
        <dbReference type="Proteomes" id="UP000000305"/>
    </source>
</evidence>
<name>E9FQZ8_DAPPU</name>
<protein>
    <submittedName>
        <fullName evidence="1">Uncharacterized protein</fullName>
    </submittedName>
</protein>
<dbReference type="KEGG" id="dpx:DAPPUDRAFT_232462"/>
<keyword evidence="2" id="KW-1185">Reference proteome</keyword>
<reference evidence="1 2" key="1">
    <citation type="journal article" date="2011" name="Science">
        <title>The ecoresponsive genome of Daphnia pulex.</title>
        <authorList>
            <person name="Colbourne J.K."/>
            <person name="Pfrender M.E."/>
            <person name="Gilbert D."/>
            <person name="Thomas W.K."/>
            <person name="Tucker A."/>
            <person name="Oakley T.H."/>
            <person name="Tokishita S."/>
            <person name="Aerts A."/>
            <person name="Arnold G.J."/>
            <person name="Basu M.K."/>
            <person name="Bauer D.J."/>
            <person name="Caceres C.E."/>
            <person name="Carmel L."/>
            <person name="Casola C."/>
            <person name="Choi J.H."/>
            <person name="Detter J.C."/>
            <person name="Dong Q."/>
            <person name="Dusheyko S."/>
            <person name="Eads B.D."/>
            <person name="Frohlich T."/>
            <person name="Geiler-Samerotte K.A."/>
            <person name="Gerlach D."/>
            <person name="Hatcher P."/>
            <person name="Jogdeo S."/>
            <person name="Krijgsveld J."/>
            <person name="Kriventseva E.V."/>
            <person name="Kultz D."/>
            <person name="Laforsch C."/>
            <person name="Lindquist E."/>
            <person name="Lopez J."/>
            <person name="Manak J.R."/>
            <person name="Muller J."/>
            <person name="Pangilinan J."/>
            <person name="Patwardhan R.P."/>
            <person name="Pitluck S."/>
            <person name="Pritham E.J."/>
            <person name="Rechtsteiner A."/>
            <person name="Rho M."/>
            <person name="Rogozin I.B."/>
            <person name="Sakarya O."/>
            <person name="Salamov A."/>
            <person name="Schaack S."/>
            <person name="Shapiro H."/>
            <person name="Shiga Y."/>
            <person name="Skalitzky C."/>
            <person name="Smith Z."/>
            <person name="Souvorov A."/>
            <person name="Sung W."/>
            <person name="Tang Z."/>
            <person name="Tsuchiya D."/>
            <person name="Tu H."/>
            <person name="Vos H."/>
            <person name="Wang M."/>
            <person name="Wolf Y.I."/>
            <person name="Yamagata H."/>
            <person name="Yamada T."/>
            <person name="Ye Y."/>
            <person name="Shaw J.R."/>
            <person name="Andrews J."/>
            <person name="Crease T.J."/>
            <person name="Tang H."/>
            <person name="Lucas S.M."/>
            <person name="Robertson H.M."/>
            <person name="Bork P."/>
            <person name="Koonin E.V."/>
            <person name="Zdobnov E.M."/>
            <person name="Grigoriev I.V."/>
            <person name="Lynch M."/>
            <person name="Boore J.L."/>
        </authorList>
    </citation>
    <scope>NUCLEOTIDE SEQUENCE [LARGE SCALE GENOMIC DNA]</scope>
</reference>
<accession>E9FQZ8</accession>
<gene>
    <name evidence="1" type="ORF">DAPPUDRAFT_232462</name>
</gene>
<organism evidence="1 2">
    <name type="scientific">Daphnia pulex</name>
    <name type="common">Water flea</name>
    <dbReference type="NCBI Taxonomy" id="6669"/>
    <lineage>
        <taxon>Eukaryota</taxon>
        <taxon>Metazoa</taxon>
        <taxon>Ecdysozoa</taxon>
        <taxon>Arthropoda</taxon>
        <taxon>Crustacea</taxon>
        <taxon>Branchiopoda</taxon>
        <taxon>Diplostraca</taxon>
        <taxon>Cladocera</taxon>
        <taxon>Anomopoda</taxon>
        <taxon>Daphniidae</taxon>
        <taxon>Daphnia</taxon>
    </lineage>
</organism>
<evidence type="ECO:0000313" key="1">
    <source>
        <dbReference type="EMBL" id="EFX90071.1"/>
    </source>
</evidence>
<proteinExistence type="predicted"/>